<dbReference type="EMBL" id="GL832977">
    <property type="protein sequence ID" value="EGD77194.1"/>
    <property type="molecule type" value="Genomic_DNA"/>
</dbReference>
<name>F2UJ95_SALR5</name>
<proteinExistence type="predicted"/>
<sequence length="50" mass="5643">MSHKVADVYLKWLQGGALFPDYFPVYNTSCSEVQAQYRVAIASFIGHMCV</sequence>
<dbReference type="RefSeq" id="XP_004990538.1">
    <property type="nucleotide sequence ID" value="XM_004990481.1"/>
</dbReference>
<dbReference type="GeneID" id="16071095"/>
<dbReference type="Proteomes" id="UP000007799">
    <property type="component" value="Unassembled WGS sequence"/>
</dbReference>
<protein>
    <submittedName>
        <fullName evidence="1">Uncharacterized protein</fullName>
    </submittedName>
</protein>
<keyword evidence="2" id="KW-1185">Reference proteome</keyword>
<evidence type="ECO:0000313" key="1">
    <source>
        <dbReference type="EMBL" id="EGD77194.1"/>
    </source>
</evidence>
<dbReference type="KEGG" id="sre:PTSG_12704"/>
<accession>F2UJ95</accession>
<dbReference type="InParanoid" id="F2UJ95"/>
<gene>
    <name evidence="1" type="ORF">PTSG_12704</name>
</gene>
<reference evidence="1" key="1">
    <citation type="submission" date="2009-08" db="EMBL/GenBank/DDBJ databases">
        <title>Annotation of Salpingoeca rosetta.</title>
        <authorList>
            <consortium name="The Broad Institute Genome Sequencing Platform"/>
            <person name="Russ C."/>
            <person name="Cuomo C."/>
            <person name="Burger G."/>
            <person name="Gray M.W."/>
            <person name="Holland P.W.H."/>
            <person name="King N."/>
            <person name="Lang F.B.F."/>
            <person name="Roger A.J."/>
            <person name="Ruiz-Trillo I."/>
            <person name="Young S.K."/>
            <person name="Zeng Q."/>
            <person name="Gargeya S."/>
            <person name="Alvarado L."/>
            <person name="Berlin A."/>
            <person name="Chapman S.B."/>
            <person name="Chen Z."/>
            <person name="Freedman E."/>
            <person name="Gellesch M."/>
            <person name="Goldberg J."/>
            <person name="Griggs A."/>
            <person name="Gujja S."/>
            <person name="Heilman E."/>
            <person name="Heiman D."/>
            <person name="Howarth C."/>
            <person name="Mehta T."/>
            <person name="Neiman D."/>
            <person name="Pearson M."/>
            <person name="Roberts A."/>
            <person name="Saif S."/>
            <person name="Shea T."/>
            <person name="Shenoy N."/>
            <person name="Sisk P."/>
            <person name="Stolte C."/>
            <person name="Sykes S."/>
            <person name="White J."/>
            <person name="Yandava C."/>
            <person name="Haas B."/>
            <person name="Nusbaum C."/>
            <person name="Birren B."/>
        </authorList>
    </citation>
    <scope>NUCLEOTIDE SEQUENCE [LARGE SCALE GENOMIC DNA]</scope>
    <source>
        <strain evidence="1">ATCC 50818</strain>
    </source>
</reference>
<evidence type="ECO:0000313" key="2">
    <source>
        <dbReference type="Proteomes" id="UP000007799"/>
    </source>
</evidence>
<organism evidence="2">
    <name type="scientific">Salpingoeca rosetta (strain ATCC 50818 / BSB-021)</name>
    <dbReference type="NCBI Taxonomy" id="946362"/>
    <lineage>
        <taxon>Eukaryota</taxon>
        <taxon>Choanoflagellata</taxon>
        <taxon>Craspedida</taxon>
        <taxon>Salpingoecidae</taxon>
        <taxon>Salpingoeca</taxon>
    </lineage>
</organism>
<dbReference type="AlphaFoldDB" id="F2UJ95"/>